<dbReference type="CDD" id="cd10451">
    <property type="entry name" value="GIY-YIG_LuxR_like"/>
    <property type="match status" value="1"/>
</dbReference>
<dbReference type="Proteomes" id="UP000198304">
    <property type="component" value="Unassembled WGS sequence"/>
</dbReference>
<keyword evidence="2" id="KW-1185">Reference proteome</keyword>
<dbReference type="InterPro" id="IPR035901">
    <property type="entry name" value="GIY-YIG_endonuc_sf"/>
</dbReference>
<dbReference type="OrthoDB" id="9789954at2"/>
<evidence type="ECO:0000313" key="2">
    <source>
        <dbReference type="Proteomes" id="UP000198304"/>
    </source>
</evidence>
<reference evidence="1 2" key="1">
    <citation type="submission" date="2017-06" db="EMBL/GenBank/DDBJ databases">
        <authorList>
            <person name="Kim H.J."/>
            <person name="Triplett B.A."/>
        </authorList>
    </citation>
    <scope>NUCLEOTIDE SEQUENCE [LARGE SCALE GENOMIC DNA]</scope>
    <source>
        <strain evidence="1 2">SCA</strain>
    </source>
</reference>
<dbReference type="RefSeq" id="WP_089284533.1">
    <property type="nucleotide sequence ID" value="NZ_FZOJ01000026.1"/>
</dbReference>
<accession>A0A239IAC6</accession>
<sequence length="110" mass="13149">MSIQSRKELKEQYKNREIIGGVYRIICKENGKFWLRATKEIEVSKNRFLFSIATNSCPETCMIKEWKQFDPSAFSFEILEKIKMEETQTEIEFIEDTNILLEIWKDKLDS</sequence>
<dbReference type="EMBL" id="FZOJ01000026">
    <property type="protein sequence ID" value="SNS90507.1"/>
    <property type="molecule type" value="Genomic_DNA"/>
</dbReference>
<gene>
    <name evidence="1" type="ORF">SAMN05446037_102659</name>
</gene>
<evidence type="ECO:0008006" key="3">
    <source>
        <dbReference type="Google" id="ProtNLM"/>
    </source>
</evidence>
<protein>
    <recommendedName>
        <fullName evidence="3">GIY-YIG nuclease family protein</fullName>
    </recommendedName>
</protein>
<organism evidence="1 2">
    <name type="scientific">Anaerovirgula multivorans</name>
    <dbReference type="NCBI Taxonomy" id="312168"/>
    <lineage>
        <taxon>Bacteria</taxon>
        <taxon>Bacillati</taxon>
        <taxon>Bacillota</taxon>
        <taxon>Clostridia</taxon>
        <taxon>Peptostreptococcales</taxon>
        <taxon>Natronincolaceae</taxon>
        <taxon>Anaerovirgula</taxon>
    </lineage>
</organism>
<evidence type="ECO:0000313" key="1">
    <source>
        <dbReference type="EMBL" id="SNS90507.1"/>
    </source>
</evidence>
<dbReference type="Gene3D" id="3.40.1440.10">
    <property type="entry name" value="GIY-YIG endonuclease"/>
    <property type="match status" value="1"/>
</dbReference>
<proteinExistence type="predicted"/>
<name>A0A239IAC6_9FIRM</name>
<dbReference type="AlphaFoldDB" id="A0A239IAC6"/>